<dbReference type="STRING" id="626523.GCWU000342_00425"/>
<comment type="caution">
    <text evidence="2">The sequence shown here is derived from an EMBL/GenBank/DDBJ whole genome shotgun (WGS) entry which is preliminary data.</text>
</comment>
<dbReference type="HOGENOM" id="CLU_124815_0_0_9"/>
<dbReference type="eggNOG" id="COG0457">
    <property type="taxonomic scope" value="Bacteria"/>
</dbReference>
<reference evidence="2" key="1">
    <citation type="submission" date="2009-04" db="EMBL/GenBank/DDBJ databases">
        <authorList>
            <person name="Weinstock G."/>
            <person name="Sodergren E."/>
            <person name="Clifton S."/>
            <person name="Fulton L."/>
            <person name="Fulton B."/>
            <person name="Courtney L."/>
            <person name="Fronick C."/>
            <person name="Harrison M."/>
            <person name="Strong C."/>
            <person name="Farmer C."/>
            <person name="Delahaunty K."/>
            <person name="Markovic C."/>
            <person name="Hall O."/>
            <person name="Minx P."/>
            <person name="Tomlinson C."/>
            <person name="Mitreva M."/>
            <person name="Nelson J."/>
            <person name="Hou S."/>
            <person name="Wollam A."/>
            <person name="Pepin K.H."/>
            <person name="Johnson M."/>
            <person name="Bhonagiri V."/>
            <person name="Nash W.E."/>
            <person name="Warren W."/>
            <person name="Chinwalla A."/>
            <person name="Mardis E.R."/>
            <person name="Wilson R.K."/>
        </authorList>
    </citation>
    <scope>NUCLEOTIDE SEQUENCE [LARGE SCALE GENOMIC DNA]</scope>
    <source>
        <strain evidence="2">DSM 14600</strain>
    </source>
</reference>
<feature type="domain" description="Knr4/Smi1-like" evidence="1">
    <location>
        <begin position="19"/>
        <end position="159"/>
    </location>
</feature>
<dbReference type="AlphaFoldDB" id="C4G8X7"/>
<dbReference type="RefSeq" id="WP_006905462.1">
    <property type="nucleotide sequence ID" value="NZ_GG665866.1"/>
</dbReference>
<dbReference type="Proteomes" id="UP000003494">
    <property type="component" value="Unassembled WGS sequence"/>
</dbReference>
<proteinExistence type="predicted"/>
<dbReference type="SMART" id="SM00860">
    <property type="entry name" value="SMI1_KNR4"/>
    <property type="match status" value="1"/>
</dbReference>
<protein>
    <submittedName>
        <fullName evidence="2">SMI1 / KNR4 family protein</fullName>
    </submittedName>
</protein>
<sequence>MENFWETSKYYTENYVEESLTDEMITFSEKELGYKFPKTYIELMKIQNGGKPIKKYWIKGNPKRNEVSEIGITGFLGIGSTKKNSLFGQYGNEFWFKEWGYPRDIGVIIADTESGGHEMIYLDYRECGEGEEPKVSACFQEYDYEIQVLANSFKEFLSMLVSAEEFEEILLKD</sequence>
<dbReference type="Gene3D" id="3.40.1580.10">
    <property type="entry name" value="SMI1/KNR4-like"/>
    <property type="match status" value="1"/>
</dbReference>
<dbReference type="InterPro" id="IPR018958">
    <property type="entry name" value="Knr4/Smi1-like_dom"/>
</dbReference>
<evidence type="ECO:0000313" key="2">
    <source>
        <dbReference type="EMBL" id="EEP29074.1"/>
    </source>
</evidence>
<gene>
    <name evidence="2" type="ORF">GCWU000342_00425</name>
</gene>
<keyword evidence="3" id="KW-1185">Reference proteome</keyword>
<organism evidence="2 3">
    <name type="scientific">Shuttleworthella satelles DSM 14600</name>
    <dbReference type="NCBI Taxonomy" id="626523"/>
    <lineage>
        <taxon>Bacteria</taxon>
        <taxon>Bacillati</taxon>
        <taxon>Bacillota</taxon>
        <taxon>Clostridia</taxon>
        <taxon>Lachnospirales</taxon>
        <taxon>Lachnospiraceae</taxon>
        <taxon>Shuttleworthella</taxon>
    </lineage>
</organism>
<evidence type="ECO:0000259" key="1">
    <source>
        <dbReference type="SMART" id="SM00860"/>
    </source>
</evidence>
<name>C4G8X7_9FIRM</name>
<accession>C4G8X7</accession>
<dbReference type="SUPFAM" id="SSF160631">
    <property type="entry name" value="SMI1/KNR4-like"/>
    <property type="match status" value="1"/>
</dbReference>
<dbReference type="Pfam" id="PF09346">
    <property type="entry name" value="SMI1_KNR4"/>
    <property type="match status" value="1"/>
</dbReference>
<dbReference type="InterPro" id="IPR037883">
    <property type="entry name" value="Knr4/Smi1-like_sf"/>
</dbReference>
<dbReference type="EMBL" id="ACIP02000001">
    <property type="protein sequence ID" value="EEP29074.1"/>
    <property type="molecule type" value="Genomic_DNA"/>
</dbReference>
<evidence type="ECO:0000313" key="3">
    <source>
        <dbReference type="Proteomes" id="UP000003494"/>
    </source>
</evidence>